<accession>A0ABD2XAE8</accession>
<dbReference type="SUPFAM" id="SSF141255">
    <property type="entry name" value="YccV-like"/>
    <property type="match status" value="1"/>
</dbReference>
<keyword evidence="4" id="KW-1185">Reference proteome</keyword>
<dbReference type="PANTHER" id="PTHR31350">
    <property type="entry name" value="SI:DKEY-261L7.2"/>
    <property type="match status" value="1"/>
</dbReference>
<dbReference type="InterPro" id="IPR011722">
    <property type="entry name" value="Hemimethylated_DNA-bd_dom"/>
</dbReference>
<dbReference type="EMBL" id="JBJJXI010000041">
    <property type="protein sequence ID" value="KAL3402018.1"/>
    <property type="molecule type" value="Genomic_DNA"/>
</dbReference>
<dbReference type="InterPro" id="IPR032698">
    <property type="entry name" value="SirB1_N"/>
</dbReference>
<organism evidence="3 4">
    <name type="scientific">Trichogramma kaykai</name>
    <dbReference type="NCBI Taxonomy" id="54128"/>
    <lineage>
        <taxon>Eukaryota</taxon>
        <taxon>Metazoa</taxon>
        <taxon>Ecdysozoa</taxon>
        <taxon>Arthropoda</taxon>
        <taxon>Hexapoda</taxon>
        <taxon>Insecta</taxon>
        <taxon>Pterygota</taxon>
        <taxon>Neoptera</taxon>
        <taxon>Endopterygota</taxon>
        <taxon>Hymenoptera</taxon>
        <taxon>Apocrita</taxon>
        <taxon>Proctotrupomorpha</taxon>
        <taxon>Chalcidoidea</taxon>
        <taxon>Trichogrammatidae</taxon>
        <taxon>Trichogramma</taxon>
    </lineage>
</organism>
<evidence type="ECO:0000313" key="4">
    <source>
        <dbReference type="Proteomes" id="UP001627154"/>
    </source>
</evidence>
<gene>
    <name evidence="3" type="ORF">TKK_005018</name>
</gene>
<evidence type="ECO:0000259" key="1">
    <source>
        <dbReference type="Pfam" id="PF08755"/>
    </source>
</evidence>
<feature type="domain" description="Hemimethylated DNA-binding" evidence="1">
    <location>
        <begin position="502"/>
        <end position="580"/>
    </location>
</feature>
<evidence type="ECO:0000259" key="2">
    <source>
        <dbReference type="Pfam" id="PF13369"/>
    </source>
</evidence>
<dbReference type="AlphaFoldDB" id="A0ABD2XAE8"/>
<evidence type="ECO:0000313" key="3">
    <source>
        <dbReference type="EMBL" id="KAL3402018.1"/>
    </source>
</evidence>
<proteinExistence type="predicted"/>
<sequence length="610" mass="72057">MAGGNCLNIASLPFELIEMIAADPQLSLDDVKALMLTCRRLNCTVRHSNHVWKCQFFRTWPTMVYIYQKQQRQVKDWYLEMQSSMQLRKEIIQQLALISPKYYYRDDISYSAFANFDRLCDEGTHVMAYYFIIDELIKFINLVDERRTTQLTLAYYAKKVIRHLVQKSIEVEWEKFMKLPPSKQLLEIAATLVAQWTQPTQIITYEYISSMLDDIADRAMETLKIRHPKHPIFSTSQEVLDHWKNHNIDDNQWSLSENQQILAVLSEVMFVRLHFRGDRESYYLVKTSLINKVLEFKYGVPLTLAIIYESVGRRLGIKCEPVNFPTHFLLRWKETYKRVPNPSKIENYYVDVFSGGHFLTYRNCPRIAPIAGVVRCPHEEVMQNVASAKQVIERMASNIETAARSRSYRCGSSTKLRSAFELLHMLKPKDTGVILHIARYYMLYKMDLSKFIKILTDIKQNSELVSRGPATNILKLLQDYEIRIKNEGEYKMIIKKRRDGMRHTIGAIMEHTPNHELCVIIGWEWRRDIHSHEFKEVLFYQILTDEMMKWTLEECLSPVENPRWIENYDIGRYFNEFKGTHYVPVEEFSIEYPEDAAVRDQYIARTYRAS</sequence>
<dbReference type="Pfam" id="PF13369">
    <property type="entry name" value="Transglut_core2"/>
    <property type="match status" value="1"/>
</dbReference>
<reference evidence="3 4" key="1">
    <citation type="journal article" date="2024" name="bioRxiv">
        <title>A reference genome for Trichogramma kaykai: A tiny desert-dwelling parasitoid wasp with competing sex-ratio distorters.</title>
        <authorList>
            <person name="Culotta J."/>
            <person name="Lindsey A.R."/>
        </authorList>
    </citation>
    <scope>NUCLEOTIDE SEQUENCE [LARGE SCALE GENOMIC DNA]</scope>
    <source>
        <strain evidence="3 4">KSX58</strain>
    </source>
</reference>
<evidence type="ECO:0008006" key="5">
    <source>
        <dbReference type="Google" id="ProtNLM"/>
    </source>
</evidence>
<comment type="caution">
    <text evidence="3">The sequence shown here is derived from an EMBL/GenBank/DDBJ whole genome shotgun (WGS) entry which is preliminary data.</text>
</comment>
<dbReference type="PANTHER" id="PTHR31350:SF21">
    <property type="entry name" value="F-BOX ONLY PROTEIN 21"/>
    <property type="match status" value="1"/>
</dbReference>
<dbReference type="InterPro" id="IPR036047">
    <property type="entry name" value="F-box-like_dom_sf"/>
</dbReference>
<name>A0ABD2XAE8_9HYME</name>
<dbReference type="SUPFAM" id="SSF81383">
    <property type="entry name" value="F-box domain"/>
    <property type="match status" value="1"/>
</dbReference>
<dbReference type="Proteomes" id="UP001627154">
    <property type="component" value="Unassembled WGS sequence"/>
</dbReference>
<dbReference type="Pfam" id="PF08755">
    <property type="entry name" value="YccV-like"/>
    <property type="match status" value="1"/>
</dbReference>
<feature type="domain" description="Protein SirB1 N-terminal" evidence="2">
    <location>
        <begin position="209"/>
        <end position="396"/>
    </location>
</feature>
<dbReference type="InterPro" id="IPR036623">
    <property type="entry name" value="Hemimethylated_DNA-bd_sf"/>
</dbReference>
<protein>
    <recommendedName>
        <fullName evidence="5">F-box domain-containing protein</fullName>
    </recommendedName>
</protein>